<name>K9FAK8_PEND1</name>
<dbReference type="KEGG" id="pdp:PDIP_78720"/>
<dbReference type="OrthoDB" id="4367836at2759"/>
<proteinExistence type="predicted"/>
<protein>
    <submittedName>
        <fullName evidence="1">Uncharacterized protein</fullName>
    </submittedName>
</protein>
<dbReference type="VEuPathDB" id="FungiDB:PDIP_78720"/>
<reference evidence="2" key="1">
    <citation type="journal article" date="2012" name="BMC Genomics">
        <title>Genome sequence of the necrotrophic fungus Penicillium digitatum, the main postharvest pathogen of citrus.</title>
        <authorList>
            <person name="Marcet-Houben M."/>
            <person name="Ballester A.-R."/>
            <person name="de la Fuente B."/>
            <person name="Harries E."/>
            <person name="Marcos J.F."/>
            <person name="Gonzalez-Candelas L."/>
            <person name="Gabaldon T."/>
        </authorList>
    </citation>
    <scope>NUCLEOTIDE SEQUENCE [LARGE SCALE GENOMIC DNA]</scope>
    <source>
        <strain evidence="2">Pd1 / CECT 20795</strain>
    </source>
</reference>
<dbReference type="HOGENOM" id="CLU_3069403_0_0_1"/>
<accession>K9FAK8</accession>
<sequence length="53" mass="5562">MQRLVHAQTDQAISAPLSPRCQVAAPGSRALTTAPPFWPDVELGGRFGAGPFS</sequence>
<dbReference type="Proteomes" id="UP000009886">
    <property type="component" value="Unassembled WGS sequence"/>
</dbReference>
<dbReference type="EMBL" id="AKCU01000478">
    <property type="protein sequence ID" value="EKV06430.1"/>
    <property type="molecule type" value="Genomic_DNA"/>
</dbReference>
<dbReference type="AlphaFoldDB" id="K9FAK8"/>
<evidence type="ECO:0000313" key="1">
    <source>
        <dbReference type="EMBL" id="EKV06430.1"/>
    </source>
</evidence>
<gene>
    <name evidence="1" type="ORF">PDIP_78720</name>
</gene>
<evidence type="ECO:0000313" key="2">
    <source>
        <dbReference type="Proteomes" id="UP000009886"/>
    </source>
</evidence>
<organism evidence="1 2">
    <name type="scientific">Penicillium digitatum (strain Pd1 / CECT 20795)</name>
    <name type="common">Green mold</name>
    <dbReference type="NCBI Taxonomy" id="1170230"/>
    <lineage>
        <taxon>Eukaryota</taxon>
        <taxon>Fungi</taxon>
        <taxon>Dikarya</taxon>
        <taxon>Ascomycota</taxon>
        <taxon>Pezizomycotina</taxon>
        <taxon>Eurotiomycetes</taxon>
        <taxon>Eurotiomycetidae</taxon>
        <taxon>Eurotiales</taxon>
        <taxon>Aspergillaceae</taxon>
        <taxon>Penicillium</taxon>
    </lineage>
</organism>
<comment type="caution">
    <text evidence="1">The sequence shown here is derived from an EMBL/GenBank/DDBJ whole genome shotgun (WGS) entry which is preliminary data.</text>
</comment>